<dbReference type="OrthoDB" id="3482657at2"/>
<protein>
    <submittedName>
        <fullName evidence="1">Uncharacterized protein</fullName>
    </submittedName>
</protein>
<proteinExistence type="predicted"/>
<name>A0A368VCQ6_9ACTN</name>
<comment type="caution">
    <text evidence="1">The sequence shown here is derived from an EMBL/GenBank/DDBJ whole genome shotgun (WGS) entry which is preliminary data.</text>
</comment>
<sequence length="76" mass="8490">MDLDFTTALVLTALILGVGHLLAAAIWPYKACKSCSGGKKRSPSARYWRSCRVCGGSGKQLRFGRHVLDWMRAHRR</sequence>
<evidence type="ECO:0000313" key="1">
    <source>
        <dbReference type="EMBL" id="RCW38473.1"/>
    </source>
</evidence>
<gene>
    <name evidence="1" type="ORF">DFQ14_12216</name>
</gene>
<evidence type="ECO:0000313" key="2">
    <source>
        <dbReference type="Proteomes" id="UP000253495"/>
    </source>
</evidence>
<reference evidence="1 2" key="1">
    <citation type="submission" date="2018-07" db="EMBL/GenBank/DDBJ databases">
        <title>Genomic Encyclopedia of Type Strains, Phase III (KMG-III): the genomes of soil and plant-associated and newly described type strains.</title>
        <authorList>
            <person name="Whitman W."/>
        </authorList>
    </citation>
    <scope>NUCLEOTIDE SEQUENCE [LARGE SCALE GENOMIC DNA]</scope>
    <source>
        <strain evidence="1 2">CECT 8575</strain>
    </source>
</reference>
<dbReference type="RefSeq" id="WP_114455049.1">
    <property type="nucleotide sequence ID" value="NZ_QPJC01000022.1"/>
</dbReference>
<dbReference type="InterPro" id="IPR036410">
    <property type="entry name" value="HSP_DnaJ_Cys-rich_dom_sf"/>
</dbReference>
<keyword evidence="2" id="KW-1185">Reference proteome</keyword>
<organism evidence="1 2">
    <name type="scientific">Halopolyspora algeriensis</name>
    <dbReference type="NCBI Taxonomy" id="1500506"/>
    <lineage>
        <taxon>Bacteria</taxon>
        <taxon>Bacillati</taxon>
        <taxon>Actinomycetota</taxon>
        <taxon>Actinomycetes</taxon>
        <taxon>Actinomycetes incertae sedis</taxon>
        <taxon>Halopolyspora</taxon>
    </lineage>
</organism>
<dbReference type="EMBL" id="QPJC01000022">
    <property type="protein sequence ID" value="RCW38473.1"/>
    <property type="molecule type" value="Genomic_DNA"/>
</dbReference>
<dbReference type="SUPFAM" id="SSF57938">
    <property type="entry name" value="DnaJ/Hsp40 cysteine-rich domain"/>
    <property type="match status" value="1"/>
</dbReference>
<dbReference type="AlphaFoldDB" id="A0A368VCQ6"/>
<dbReference type="Proteomes" id="UP000253495">
    <property type="component" value="Unassembled WGS sequence"/>
</dbReference>
<accession>A0A368VCQ6</accession>